<name>A0A183TCL8_SCHSO</name>
<dbReference type="EMBL" id="UYSU01038748">
    <property type="protein sequence ID" value="VDM00602.1"/>
    <property type="molecule type" value="Genomic_DNA"/>
</dbReference>
<reference evidence="1 2" key="2">
    <citation type="submission" date="2018-11" db="EMBL/GenBank/DDBJ databases">
        <authorList>
            <consortium name="Pathogen Informatics"/>
        </authorList>
    </citation>
    <scope>NUCLEOTIDE SEQUENCE [LARGE SCALE GENOMIC DNA]</scope>
    <source>
        <strain evidence="1 2">NST_G2</strain>
    </source>
</reference>
<evidence type="ECO:0000313" key="3">
    <source>
        <dbReference type="WBParaSite" id="SSLN_0001475401-mRNA-1"/>
    </source>
</evidence>
<dbReference type="Proteomes" id="UP000275846">
    <property type="component" value="Unassembled WGS sequence"/>
</dbReference>
<accession>A0A183TCL8</accession>
<organism evidence="3">
    <name type="scientific">Schistocephalus solidus</name>
    <name type="common">Tapeworm</name>
    <dbReference type="NCBI Taxonomy" id="70667"/>
    <lineage>
        <taxon>Eukaryota</taxon>
        <taxon>Metazoa</taxon>
        <taxon>Spiralia</taxon>
        <taxon>Lophotrochozoa</taxon>
        <taxon>Platyhelminthes</taxon>
        <taxon>Cestoda</taxon>
        <taxon>Eucestoda</taxon>
        <taxon>Diphyllobothriidea</taxon>
        <taxon>Diphyllobothriidae</taxon>
        <taxon>Schistocephalus</taxon>
    </lineage>
</organism>
<gene>
    <name evidence="1" type="ORF">SSLN_LOCUS14216</name>
</gene>
<protein>
    <submittedName>
        <fullName evidence="3">KH_dom_type_1 domain-containing protein</fullName>
    </submittedName>
</protein>
<evidence type="ECO:0000313" key="1">
    <source>
        <dbReference type="EMBL" id="VDM00602.1"/>
    </source>
</evidence>
<keyword evidence="2" id="KW-1185">Reference proteome</keyword>
<proteinExistence type="predicted"/>
<dbReference type="OrthoDB" id="1920064at2759"/>
<evidence type="ECO:0000313" key="2">
    <source>
        <dbReference type="Proteomes" id="UP000275846"/>
    </source>
</evidence>
<sequence>MEEVVGDSGRRGIDWVIINGWGVTVVAFEAGVAEVDFMRLLLHSVRIYPIKPIRARKVAAASQVHFHQHGVDAEDSGPLQDFCVRDPVFPSQLQYSAEVAEMEVIQLPGLVRVYGPGLRSVKECLKDDGLVHLQFGVQVNTVAIPPGGLQLAESLTSFGDPLGNLVIDSRAA</sequence>
<reference evidence="3" key="1">
    <citation type="submission" date="2016-06" db="UniProtKB">
        <authorList>
            <consortium name="WormBaseParasite"/>
        </authorList>
    </citation>
    <scope>IDENTIFICATION</scope>
</reference>
<dbReference type="WBParaSite" id="SSLN_0001475401-mRNA-1">
    <property type="protein sequence ID" value="SSLN_0001475401-mRNA-1"/>
    <property type="gene ID" value="SSLN_0001475401"/>
</dbReference>
<dbReference type="AlphaFoldDB" id="A0A183TCL8"/>